<keyword evidence="7" id="KW-0732">Signal</keyword>
<evidence type="ECO:0008006" key="15">
    <source>
        <dbReference type="Google" id="ProtNLM"/>
    </source>
</evidence>
<comment type="similarity">
    <text evidence="4">Belongs to the KAR5 family.</text>
</comment>
<keyword evidence="6" id="KW-0812">Transmembrane</keyword>
<evidence type="ECO:0000256" key="10">
    <source>
        <dbReference type="ARBA" id="ARBA00023136"/>
    </source>
</evidence>
<evidence type="ECO:0000256" key="9">
    <source>
        <dbReference type="ARBA" id="ARBA00022989"/>
    </source>
</evidence>
<evidence type="ECO:0000256" key="8">
    <source>
        <dbReference type="ARBA" id="ARBA00022824"/>
    </source>
</evidence>
<dbReference type="InterPro" id="IPR007292">
    <property type="entry name" value="Nuclear_fusion_Kar5"/>
</dbReference>
<keyword evidence="12" id="KW-0539">Nucleus</keyword>
<keyword evidence="11" id="KW-0325">Glycoprotein</keyword>
<evidence type="ECO:0000256" key="2">
    <source>
        <dbReference type="ARBA" id="ARBA00004126"/>
    </source>
</evidence>
<accession>A0ABR1HJY8</accession>
<evidence type="ECO:0000313" key="14">
    <source>
        <dbReference type="Proteomes" id="UP001498421"/>
    </source>
</evidence>
<gene>
    <name evidence="13" type="ORF">QQZ08_009943</name>
</gene>
<organism evidence="13 14">
    <name type="scientific">Neonectria magnoliae</name>
    <dbReference type="NCBI Taxonomy" id="2732573"/>
    <lineage>
        <taxon>Eukaryota</taxon>
        <taxon>Fungi</taxon>
        <taxon>Dikarya</taxon>
        <taxon>Ascomycota</taxon>
        <taxon>Pezizomycotina</taxon>
        <taxon>Sordariomycetes</taxon>
        <taxon>Hypocreomycetidae</taxon>
        <taxon>Hypocreales</taxon>
        <taxon>Nectriaceae</taxon>
        <taxon>Neonectria</taxon>
    </lineage>
</organism>
<proteinExistence type="inferred from homology"/>
<keyword evidence="10" id="KW-0472">Membrane</keyword>
<comment type="subcellular location">
    <subcellularLocation>
        <location evidence="3">Endoplasmic reticulum membrane</location>
    </subcellularLocation>
    <subcellularLocation>
        <location evidence="2">Nucleus membrane</location>
    </subcellularLocation>
</comment>
<sequence>MYNIALRELQELESEPLCHRIAARLLVNNCHLLDGQDEATVHIDSGRATRDFVDSYAASLAICDLERGSFSIPPSCFKFREAALASLPVPAQPQLHVSTSEIDTCLEGLARSDSAWNTWVSYRHKALRFCEVARADNEKAHNIHLYQRVTKILETLTTQIEIEIEERLQSLNRVIHHTTDSVDTFAIQVDQLRSGLDKMGELIQDQLQRTAQVTTNCSIDFIKLTSNQDSSETVKGGLEDAKSLQQIMAVLLRTTMDATAEVAASHGTALQAATHNANHEVRELISALNAAVASSVSLQIQMEATYYQAGEIMQKQSKIKEGMDKLEGLADDLLVKFNGHEGRLEQAQQKTAHILDTLDAATASAETFRSSIFSGFGLSGLWPCVLFPVASLVMGSYGLEPSMGRNIWLVGLGEAIGLLVSSASHYADILLSTSWEPLTKQAKLNTTFHMNSLANDLSNTTNGSHLQQNIYQNYE</sequence>
<name>A0ABR1HJY8_9HYPO</name>
<dbReference type="PANTHER" id="PTHR28012">
    <property type="entry name" value="NUCLEAR FUSION PROTEIN KAR5"/>
    <property type="match status" value="1"/>
</dbReference>
<evidence type="ECO:0000256" key="3">
    <source>
        <dbReference type="ARBA" id="ARBA00004586"/>
    </source>
</evidence>
<comment type="caution">
    <text evidence="13">The sequence shown here is derived from an EMBL/GenBank/DDBJ whole genome shotgun (WGS) entry which is preliminary data.</text>
</comment>
<evidence type="ECO:0000256" key="7">
    <source>
        <dbReference type="ARBA" id="ARBA00022729"/>
    </source>
</evidence>
<comment type="function">
    <text evidence="1">Required for nuclear membrane fusion during karyogamy.</text>
</comment>
<keyword evidence="14" id="KW-1185">Reference proteome</keyword>
<evidence type="ECO:0000256" key="12">
    <source>
        <dbReference type="ARBA" id="ARBA00023242"/>
    </source>
</evidence>
<evidence type="ECO:0000256" key="1">
    <source>
        <dbReference type="ARBA" id="ARBA00003389"/>
    </source>
</evidence>
<protein>
    <recommendedName>
        <fullName evidence="15">Nuclear membrane fusion protein Kar5</fullName>
    </recommendedName>
</protein>
<evidence type="ECO:0000313" key="13">
    <source>
        <dbReference type="EMBL" id="KAK7421528.1"/>
    </source>
</evidence>
<keyword evidence="9" id="KW-1133">Transmembrane helix</keyword>
<reference evidence="13 14" key="1">
    <citation type="journal article" date="2025" name="Microbiol. Resour. Announc.">
        <title>Draft genome sequences for Neonectria magnoliae and Neonectria punicea, canker pathogens of Liriodendron tulipifera and Acer saccharum in West Virginia.</title>
        <authorList>
            <person name="Petronek H.M."/>
            <person name="Kasson M.T."/>
            <person name="Metheny A.M."/>
            <person name="Stauder C.M."/>
            <person name="Lovett B."/>
            <person name="Lynch S.C."/>
            <person name="Garnas J.R."/>
            <person name="Kasson L.R."/>
            <person name="Stajich J.E."/>
        </authorList>
    </citation>
    <scope>NUCLEOTIDE SEQUENCE [LARGE SCALE GENOMIC DNA]</scope>
    <source>
        <strain evidence="13 14">NRRL 64651</strain>
    </source>
</reference>
<evidence type="ECO:0000256" key="5">
    <source>
        <dbReference type="ARBA" id="ARBA00022459"/>
    </source>
</evidence>
<dbReference type="EMBL" id="JAZAVK010000120">
    <property type="protein sequence ID" value="KAK7421528.1"/>
    <property type="molecule type" value="Genomic_DNA"/>
</dbReference>
<evidence type="ECO:0000256" key="11">
    <source>
        <dbReference type="ARBA" id="ARBA00023180"/>
    </source>
</evidence>
<evidence type="ECO:0000256" key="4">
    <source>
        <dbReference type="ARBA" id="ARBA00010473"/>
    </source>
</evidence>
<dbReference type="Proteomes" id="UP001498421">
    <property type="component" value="Unassembled WGS sequence"/>
</dbReference>
<evidence type="ECO:0000256" key="6">
    <source>
        <dbReference type="ARBA" id="ARBA00022692"/>
    </source>
</evidence>
<keyword evidence="8" id="KW-0256">Endoplasmic reticulum</keyword>
<dbReference type="PANTHER" id="PTHR28012:SF1">
    <property type="entry name" value="NUCLEAR FUSION PROTEIN KAR5"/>
    <property type="match status" value="1"/>
</dbReference>
<keyword evidence="5" id="KW-0415">Karyogamy</keyword>